<dbReference type="RefSeq" id="WP_089306257.1">
    <property type="nucleotide sequence ID" value="NZ_FZOO01000006.1"/>
</dbReference>
<gene>
    <name evidence="2" type="ORF">SAMN06893096_106260</name>
</gene>
<accession>A0A239GLU0</accession>
<sequence>MSDELWVVRAGERAKYVDEFIAESYIAISFVDFASEDLSRADEAAVRARASSGAEKAYANQLVAFAYRMQVSDIVIVPRLASHRDYLVARIVGPYEYVPDAGASGPHRRTVEWLGRFKYEDMSQAATNTMGAILTIFRPTAVEPELRSLLTALAPLNQEPAEAPKPRPRRTATPADSTPVAVAPPARPLPQALLDINLDSKGRARITSGHPALLMEQTPRHVDPQEDWRGVPGIYVLTGTDVQQSLTRTGNERTLTATLIVKPWAYVGLSEDFLGRITSHRQNKPEWRRALLVRRDGRPFNSDDIKYLERRVHAALEETGEVLLTQTTPRGNLSARPSDTAMLDACADTVVAVLRLTGTLI</sequence>
<proteinExistence type="predicted"/>
<keyword evidence="3" id="KW-1185">Reference proteome</keyword>
<dbReference type="Proteomes" id="UP000198373">
    <property type="component" value="Unassembled WGS sequence"/>
</dbReference>
<dbReference type="AlphaFoldDB" id="A0A239GLU0"/>
<dbReference type="EMBL" id="FZOO01000006">
    <property type="protein sequence ID" value="SNS69855.1"/>
    <property type="molecule type" value="Genomic_DNA"/>
</dbReference>
<name>A0A239GLU0_9ACTN</name>
<dbReference type="OrthoDB" id="9781481at2"/>
<evidence type="ECO:0000313" key="2">
    <source>
        <dbReference type="EMBL" id="SNS69855.1"/>
    </source>
</evidence>
<evidence type="ECO:0008006" key="4">
    <source>
        <dbReference type="Google" id="ProtNLM"/>
    </source>
</evidence>
<feature type="region of interest" description="Disordered" evidence="1">
    <location>
        <begin position="157"/>
        <end position="185"/>
    </location>
</feature>
<evidence type="ECO:0000256" key="1">
    <source>
        <dbReference type="SAM" id="MobiDB-lite"/>
    </source>
</evidence>
<feature type="compositionally biased region" description="Low complexity" evidence="1">
    <location>
        <begin position="171"/>
        <end position="185"/>
    </location>
</feature>
<reference evidence="3" key="1">
    <citation type="submission" date="2017-06" db="EMBL/GenBank/DDBJ databases">
        <authorList>
            <person name="Varghese N."/>
            <person name="Submissions S."/>
        </authorList>
    </citation>
    <scope>NUCLEOTIDE SEQUENCE [LARGE SCALE GENOMIC DNA]</scope>
    <source>
        <strain evidence="3">DSM 46839</strain>
    </source>
</reference>
<protein>
    <recommendedName>
        <fullName evidence="4">GIY-YIG nuclease family protein</fullName>
    </recommendedName>
</protein>
<organism evidence="2 3">
    <name type="scientific">Geodermatophilus pulveris</name>
    <dbReference type="NCBI Taxonomy" id="1564159"/>
    <lineage>
        <taxon>Bacteria</taxon>
        <taxon>Bacillati</taxon>
        <taxon>Actinomycetota</taxon>
        <taxon>Actinomycetes</taxon>
        <taxon>Geodermatophilales</taxon>
        <taxon>Geodermatophilaceae</taxon>
        <taxon>Geodermatophilus</taxon>
    </lineage>
</organism>
<evidence type="ECO:0000313" key="3">
    <source>
        <dbReference type="Proteomes" id="UP000198373"/>
    </source>
</evidence>